<accession>A0A5C3KH30</accession>
<gene>
    <name evidence="2" type="ORF">FA15DRAFT_660139</name>
</gene>
<reference evidence="2 3" key="1">
    <citation type="journal article" date="2019" name="Nat. Ecol. Evol.">
        <title>Megaphylogeny resolves global patterns of mushroom evolution.</title>
        <authorList>
            <person name="Varga T."/>
            <person name="Krizsan K."/>
            <person name="Foldi C."/>
            <person name="Dima B."/>
            <person name="Sanchez-Garcia M."/>
            <person name="Sanchez-Ramirez S."/>
            <person name="Szollosi G.J."/>
            <person name="Szarkandi J.G."/>
            <person name="Papp V."/>
            <person name="Albert L."/>
            <person name="Andreopoulos W."/>
            <person name="Angelini C."/>
            <person name="Antonin V."/>
            <person name="Barry K.W."/>
            <person name="Bougher N.L."/>
            <person name="Buchanan P."/>
            <person name="Buyck B."/>
            <person name="Bense V."/>
            <person name="Catcheside P."/>
            <person name="Chovatia M."/>
            <person name="Cooper J."/>
            <person name="Damon W."/>
            <person name="Desjardin D."/>
            <person name="Finy P."/>
            <person name="Geml J."/>
            <person name="Haridas S."/>
            <person name="Hughes K."/>
            <person name="Justo A."/>
            <person name="Karasinski D."/>
            <person name="Kautmanova I."/>
            <person name="Kiss B."/>
            <person name="Kocsube S."/>
            <person name="Kotiranta H."/>
            <person name="LaButti K.M."/>
            <person name="Lechner B.E."/>
            <person name="Liimatainen K."/>
            <person name="Lipzen A."/>
            <person name="Lukacs Z."/>
            <person name="Mihaltcheva S."/>
            <person name="Morgado L.N."/>
            <person name="Niskanen T."/>
            <person name="Noordeloos M.E."/>
            <person name="Ohm R.A."/>
            <person name="Ortiz-Santana B."/>
            <person name="Ovrebo C."/>
            <person name="Racz N."/>
            <person name="Riley R."/>
            <person name="Savchenko A."/>
            <person name="Shiryaev A."/>
            <person name="Soop K."/>
            <person name="Spirin V."/>
            <person name="Szebenyi C."/>
            <person name="Tomsovsky M."/>
            <person name="Tulloss R.E."/>
            <person name="Uehling J."/>
            <person name="Grigoriev I.V."/>
            <person name="Vagvolgyi C."/>
            <person name="Papp T."/>
            <person name="Martin F.M."/>
            <person name="Miettinen O."/>
            <person name="Hibbett D.S."/>
            <person name="Nagy L.G."/>
        </authorList>
    </citation>
    <scope>NUCLEOTIDE SEQUENCE [LARGE SCALE GENOMIC DNA]</scope>
    <source>
        <strain evidence="2 3">CBS 121175</strain>
    </source>
</reference>
<feature type="compositionally biased region" description="Basic and acidic residues" evidence="1">
    <location>
        <begin position="1"/>
        <end position="11"/>
    </location>
</feature>
<dbReference type="Proteomes" id="UP000307440">
    <property type="component" value="Unassembled WGS sequence"/>
</dbReference>
<feature type="region of interest" description="Disordered" evidence="1">
    <location>
        <begin position="1"/>
        <end position="42"/>
    </location>
</feature>
<evidence type="ECO:0000313" key="3">
    <source>
        <dbReference type="Proteomes" id="UP000307440"/>
    </source>
</evidence>
<evidence type="ECO:0000256" key="1">
    <source>
        <dbReference type="SAM" id="MobiDB-lite"/>
    </source>
</evidence>
<sequence length="208" mass="21929">MAFCRRGDSRYVSESTTNSPKIPEPQRAPESAGESEATSNPSGGSVKCYFTMRISHAATILAFGLSVSTATLVTRQEGNSNETDPPLPEECRPQCQAYTTSLNIYIHTCNVFTVALQGAGLNVPLTCASCLIPLAEAGQLKGVTRELLEGYARSFENGCAEHLRDVGGSPRPTDGAPAEGNGSGTLAICGRLSFAAFFVAVTCGAFYF</sequence>
<name>A0A5C3KH30_COPMA</name>
<proteinExistence type="predicted"/>
<dbReference type="AlphaFoldDB" id="A0A5C3KH30"/>
<keyword evidence="3" id="KW-1185">Reference proteome</keyword>
<dbReference type="EMBL" id="ML210357">
    <property type="protein sequence ID" value="TFK19157.1"/>
    <property type="molecule type" value="Genomic_DNA"/>
</dbReference>
<organism evidence="2 3">
    <name type="scientific">Coprinopsis marcescibilis</name>
    <name type="common">Agaric fungus</name>
    <name type="synonym">Psathyrella marcescibilis</name>
    <dbReference type="NCBI Taxonomy" id="230819"/>
    <lineage>
        <taxon>Eukaryota</taxon>
        <taxon>Fungi</taxon>
        <taxon>Dikarya</taxon>
        <taxon>Basidiomycota</taxon>
        <taxon>Agaricomycotina</taxon>
        <taxon>Agaricomycetes</taxon>
        <taxon>Agaricomycetidae</taxon>
        <taxon>Agaricales</taxon>
        <taxon>Agaricineae</taxon>
        <taxon>Psathyrellaceae</taxon>
        <taxon>Coprinopsis</taxon>
    </lineage>
</organism>
<evidence type="ECO:0000313" key="2">
    <source>
        <dbReference type="EMBL" id="TFK19157.1"/>
    </source>
</evidence>
<protein>
    <submittedName>
        <fullName evidence="2">Uncharacterized protein</fullName>
    </submittedName>
</protein>